<reference evidence="2" key="1">
    <citation type="journal article" date="2019" name="Int. J. Syst. Evol. Microbiol.">
        <title>The Global Catalogue of Microorganisms (GCM) 10K type strain sequencing project: providing services to taxonomists for standard genome sequencing and annotation.</title>
        <authorList>
            <consortium name="The Broad Institute Genomics Platform"/>
            <consortium name="The Broad Institute Genome Sequencing Center for Infectious Disease"/>
            <person name="Wu L."/>
            <person name="Ma J."/>
        </authorList>
    </citation>
    <scope>NUCLEOTIDE SEQUENCE [LARGE SCALE GENOMIC DNA]</scope>
    <source>
        <strain evidence="2">KCTC 52127</strain>
    </source>
</reference>
<gene>
    <name evidence="1" type="ORF">ACFSRZ_16160</name>
</gene>
<comment type="caution">
    <text evidence="1">The sequence shown here is derived from an EMBL/GenBank/DDBJ whole genome shotgun (WGS) entry which is preliminary data.</text>
</comment>
<keyword evidence="2" id="KW-1185">Reference proteome</keyword>
<evidence type="ECO:0008006" key="3">
    <source>
        <dbReference type="Google" id="ProtNLM"/>
    </source>
</evidence>
<accession>A0ABW5LVV3</accession>
<organism evidence="1 2">
    <name type="scientific">Pseudotenacibaculum haliotis</name>
    <dbReference type="NCBI Taxonomy" id="1862138"/>
    <lineage>
        <taxon>Bacteria</taxon>
        <taxon>Pseudomonadati</taxon>
        <taxon>Bacteroidota</taxon>
        <taxon>Flavobacteriia</taxon>
        <taxon>Flavobacteriales</taxon>
        <taxon>Flavobacteriaceae</taxon>
        <taxon>Pseudotenacibaculum</taxon>
    </lineage>
</organism>
<name>A0ABW5LVV3_9FLAO</name>
<dbReference type="Proteomes" id="UP001597508">
    <property type="component" value="Unassembled WGS sequence"/>
</dbReference>
<dbReference type="PROSITE" id="PS51257">
    <property type="entry name" value="PROKAR_LIPOPROTEIN"/>
    <property type="match status" value="1"/>
</dbReference>
<protein>
    <recommendedName>
        <fullName evidence="3">DUF4292 domain-containing protein</fullName>
    </recommendedName>
</protein>
<evidence type="ECO:0000313" key="2">
    <source>
        <dbReference type="Proteomes" id="UP001597508"/>
    </source>
</evidence>
<proteinExistence type="predicted"/>
<evidence type="ECO:0000313" key="1">
    <source>
        <dbReference type="EMBL" id="MFD2568910.1"/>
    </source>
</evidence>
<sequence>MKKHLLLLFLIGLLSCKETNPKGVWITVKEKQMTSKNGYAHGITSLVVDFDKLECHFLSNYSESVSKFIVDSPSNSIIPVGDSAKIGYKLYRNDSLEVYIKRQNLTKVLIPLDLSHELDSSKEKIIQLLIEQQSYAVNDTIQMVFSNDYFDNNYFTKGIKDKRILRSSSPSMQHEGYWYIGQKNKNFFLIIDPDPYTTREYIFQITNVNEKKIALKDISTEGLLIRIPELKPVYNKADK</sequence>
<dbReference type="EMBL" id="JBHULH010000012">
    <property type="protein sequence ID" value="MFD2568910.1"/>
    <property type="molecule type" value="Genomic_DNA"/>
</dbReference>
<dbReference type="RefSeq" id="WP_379667614.1">
    <property type="nucleotide sequence ID" value="NZ_JBHULH010000012.1"/>
</dbReference>